<feature type="region of interest" description="Disordered" evidence="2">
    <location>
        <begin position="50"/>
        <end position="115"/>
    </location>
</feature>
<feature type="compositionally biased region" description="Low complexity" evidence="2">
    <location>
        <begin position="82"/>
        <end position="97"/>
    </location>
</feature>
<evidence type="ECO:0000313" key="3">
    <source>
        <dbReference type="EMBL" id="GBP22507.1"/>
    </source>
</evidence>
<protein>
    <submittedName>
        <fullName evidence="3">Uncharacterized protein</fullName>
    </submittedName>
</protein>
<reference evidence="3 4" key="1">
    <citation type="journal article" date="2019" name="Commun. Biol.">
        <title>The bagworm genome reveals a unique fibroin gene that provides high tensile strength.</title>
        <authorList>
            <person name="Kono N."/>
            <person name="Nakamura H."/>
            <person name="Ohtoshi R."/>
            <person name="Tomita M."/>
            <person name="Numata K."/>
            <person name="Arakawa K."/>
        </authorList>
    </citation>
    <scope>NUCLEOTIDE SEQUENCE [LARGE SCALE GENOMIC DNA]</scope>
</reference>
<feature type="compositionally biased region" description="Basic and acidic residues" evidence="2">
    <location>
        <begin position="473"/>
        <end position="482"/>
    </location>
</feature>
<evidence type="ECO:0000313" key="4">
    <source>
        <dbReference type="Proteomes" id="UP000299102"/>
    </source>
</evidence>
<proteinExistence type="predicted"/>
<dbReference type="AlphaFoldDB" id="A0A4C1U8Q9"/>
<feature type="region of interest" description="Disordered" evidence="2">
    <location>
        <begin position="146"/>
        <end position="180"/>
    </location>
</feature>
<feature type="coiled-coil region" evidence="1">
    <location>
        <begin position="383"/>
        <end position="417"/>
    </location>
</feature>
<sequence>MDDPDKTSSQQIDLTNLLPDVVHSQQIPSLATDVINATEQNSDLNICVETESSQHKHEDNIEISETESISEHIPSKMEYSVSNSEKLSQSKHSSLLLEKPKTSEEEESLNVQFPHSLLEDNPASFLEVSRVSSSWPVEVNTLDAHIENESPINLSSSGQTNEDPIENSKPNECIENDKKEHSDVNISACGKIIYPYDNKGEIIQVGSKNSSEDLENIDESSNSEEIIKLDIRGHAAPRLPLPHAKIIFGPPPVGVDIMQPKVQPIPAFPNLLSPFLVETDDNLKLEEIFKNPHEDTETKKQSIEYPYDKLEQSDLLIEELTVDDSKEKQQFESEDDFVNVPKPSLPEDVSFSTLTTDYKTICEEYHTKLVHLEDAILQRDSLIEELTISLQHSAEESDRLKAENEHLVQELQCLQHVVAERSEHDTIKYQLSDYMKYENMVHNDSTRFYSALMSTHISSKQGSNVSSTQSSNSEKDMDREEMTVNYSRSDLKTSEVSDDFHSNFQTKLVNVLTSLQSHIEENIKDKLLETLMQIYLDEISRLRLENDTEIKEMENQNSHDKQAYCVETRHLRELLATVKAGNADIDILRKELNLKHEKEMENLRTYFEKKCSDMERSYSEEVWRGRTAAASSPLGSCSSLDAYGADQPAAGDFIRRRTRSADIQSIQVYIVNLHN</sequence>
<evidence type="ECO:0000256" key="1">
    <source>
        <dbReference type="SAM" id="Coils"/>
    </source>
</evidence>
<keyword evidence="1" id="KW-0175">Coiled coil</keyword>
<feature type="compositionally biased region" description="Polar residues" evidence="2">
    <location>
        <begin position="150"/>
        <end position="162"/>
    </location>
</feature>
<gene>
    <name evidence="3" type="ORF">EVAR_78685_1</name>
</gene>
<feature type="compositionally biased region" description="Low complexity" evidence="2">
    <location>
        <begin position="459"/>
        <end position="472"/>
    </location>
</feature>
<dbReference type="Proteomes" id="UP000299102">
    <property type="component" value="Unassembled WGS sequence"/>
</dbReference>
<feature type="region of interest" description="Disordered" evidence="2">
    <location>
        <begin position="459"/>
        <end position="490"/>
    </location>
</feature>
<accession>A0A4C1U8Q9</accession>
<comment type="caution">
    <text evidence="3">The sequence shown here is derived from an EMBL/GenBank/DDBJ whole genome shotgun (WGS) entry which is preliminary data.</text>
</comment>
<organism evidence="3 4">
    <name type="scientific">Eumeta variegata</name>
    <name type="common">Bagworm moth</name>
    <name type="synonym">Eumeta japonica</name>
    <dbReference type="NCBI Taxonomy" id="151549"/>
    <lineage>
        <taxon>Eukaryota</taxon>
        <taxon>Metazoa</taxon>
        <taxon>Ecdysozoa</taxon>
        <taxon>Arthropoda</taxon>
        <taxon>Hexapoda</taxon>
        <taxon>Insecta</taxon>
        <taxon>Pterygota</taxon>
        <taxon>Neoptera</taxon>
        <taxon>Endopterygota</taxon>
        <taxon>Lepidoptera</taxon>
        <taxon>Glossata</taxon>
        <taxon>Ditrysia</taxon>
        <taxon>Tineoidea</taxon>
        <taxon>Psychidae</taxon>
        <taxon>Oiketicinae</taxon>
        <taxon>Eumeta</taxon>
    </lineage>
</organism>
<keyword evidence="4" id="KW-1185">Reference proteome</keyword>
<evidence type="ECO:0000256" key="2">
    <source>
        <dbReference type="SAM" id="MobiDB-lite"/>
    </source>
</evidence>
<dbReference type="EMBL" id="BGZK01000140">
    <property type="protein sequence ID" value="GBP22507.1"/>
    <property type="molecule type" value="Genomic_DNA"/>
</dbReference>
<name>A0A4C1U8Q9_EUMVA</name>
<dbReference type="OrthoDB" id="2020852at2759"/>